<reference evidence="2 3" key="1">
    <citation type="submission" date="2016-10" db="EMBL/GenBank/DDBJ databases">
        <authorList>
            <person name="de Groot N.N."/>
        </authorList>
    </citation>
    <scope>NUCLEOTIDE SEQUENCE [LARGE SCALE GENOMIC DNA]</scope>
    <source>
        <strain evidence="2 3">DSM 18180</strain>
    </source>
</reference>
<dbReference type="OrthoDB" id="1144137at2"/>
<evidence type="ECO:0000313" key="3">
    <source>
        <dbReference type="Proteomes" id="UP000182544"/>
    </source>
</evidence>
<proteinExistence type="predicted"/>
<feature type="chain" id="PRO_5012521107" evidence="1">
    <location>
        <begin position="20"/>
        <end position="187"/>
    </location>
</feature>
<organism evidence="2 3">
    <name type="scientific">Flaviramulus basaltis</name>
    <dbReference type="NCBI Taxonomy" id="369401"/>
    <lineage>
        <taxon>Bacteria</taxon>
        <taxon>Pseudomonadati</taxon>
        <taxon>Bacteroidota</taxon>
        <taxon>Flavobacteriia</taxon>
        <taxon>Flavobacteriales</taxon>
        <taxon>Flavobacteriaceae</taxon>
        <taxon>Flaviramulus</taxon>
    </lineage>
</organism>
<name>A0A1K2IHB4_9FLAO</name>
<dbReference type="Proteomes" id="UP000182544">
    <property type="component" value="Unassembled WGS sequence"/>
</dbReference>
<dbReference type="EMBL" id="FPKV01000002">
    <property type="protein sequence ID" value="SFZ91650.1"/>
    <property type="molecule type" value="Genomic_DNA"/>
</dbReference>
<evidence type="ECO:0000256" key="1">
    <source>
        <dbReference type="SAM" id="SignalP"/>
    </source>
</evidence>
<accession>A0A1K2IHB4</accession>
<dbReference type="STRING" id="369401.SAMN05428642_102188"/>
<keyword evidence="1" id="KW-0732">Signal</keyword>
<dbReference type="AlphaFoldDB" id="A0A1K2IHB4"/>
<evidence type="ECO:0000313" key="2">
    <source>
        <dbReference type="EMBL" id="SFZ91650.1"/>
    </source>
</evidence>
<dbReference type="RefSeq" id="WP_072401180.1">
    <property type="nucleotide sequence ID" value="NZ_FPKV01000002.1"/>
</dbReference>
<gene>
    <name evidence="2" type="ORF">SAMN05428642_102188</name>
</gene>
<keyword evidence="3" id="KW-1185">Reference proteome</keyword>
<protein>
    <submittedName>
        <fullName evidence="2">Uncharacterized protein</fullName>
    </submittedName>
</protein>
<feature type="signal peptide" evidence="1">
    <location>
        <begin position="1"/>
        <end position="19"/>
    </location>
</feature>
<sequence length="187" mass="21229">MKYLIYTCAFLLCTSALLAQEKPKEAKEETEVKVVKIKDGDKTTEKKVKVVTRETGTVKLDAKDKDKVNQGRVNSVSKVEKMIMVDNDIDGDYDYLTKETSYKLGEKEYLFKPNNRGFDIAFNNNESKFVTTEQALTTKANGHYLVNGETYAGVGYFDKNGDFVIQYYNKESDSIETKTYVLADVKS</sequence>